<accession>A0A975MQK8</accession>
<protein>
    <recommendedName>
        <fullName evidence="3">Antitoxin</fullName>
    </recommendedName>
</protein>
<keyword evidence="2" id="KW-1185">Reference proteome</keyword>
<dbReference type="AlphaFoldDB" id="A0A975MQK8"/>
<evidence type="ECO:0000313" key="2">
    <source>
        <dbReference type="Proteomes" id="UP000676649"/>
    </source>
</evidence>
<dbReference type="RefSeq" id="WP_215583446.1">
    <property type="nucleotide sequence ID" value="NZ_CP073754.1"/>
</dbReference>
<evidence type="ECO:0000313" key="1">
    <source>
        <dbReference type="EMBL" id="QWF71664.1"/>
    </source>
</evidence>
<dbReference type="Pfam" id="PF18506">
    <property type="entry name" value="RelB-like"/>
    <property type="match status" value="1"/>
</dbReference>
<evidence type="ECO:0008006" key="3">
    <source>
        <dbReference type="Google" id="ProtNLM"/>
    </source>
</evidence>
<dbReference type="InterPro" id="IPR049537">
    <property type="entry name" value="RelB-like"/>
</dbReference>
<gene>
    <name evidence="1" type="ORF">KEF85_04070</name>
</gene>
<proteinExistence type="predicted"/>
<dbReference type="KEGG" id="mpad:KEF85_04070"/>
<organism evidence="1 2">
    <name type="scientific">Methylomonas paludis</name>
    <dbReference type="NCBI Taxonomy" id="1173101"/>
    <lineage>
        <taxon>Bacteria</taxon>
        <taxon>Pseudomonadati</taxon>
        <taxon>Pseudomonadota</taxon>
        <taxon>Gammaproteobacteria</taxon>
        <taxon>Methylococcales</taxon>
        <taxon>Methylococcaceae</taxon>
        <taxon>Methylomonas</taxon>
    </lineage>
</organism>
<sequence length="58" mass="6373">MNAKPQYITDSIGNKTAVILPIADYEELLEDLEDLAAIAERKDDPSESIEQVALELGL</sequence>
<name>A0A975MQK8_9GAMM</name>
<reference evidence="1" key="1">
    <citation type="submission" date="2021-04" db="EMBL/GenBank/DDBJ databases">
        <title>Draft genome sequence data of methanotrophic Methylovulum sp. strain S1L and Methylomonas sp. strain S2AM isolated from boreal lake water columns.</title>
        <authorList>
            <person name="Rissanen A.J."/>
            <person name="Mangayil R."/>
            <person name="Svenning M.M."/>
            <person name="Khanongnuch R."/>
        </authorList>
    </citation>
    <scope>NUCLEOTIDE SEQUENCE</scope>
    <source>
        <strain evidence="1">S2AM</strain>
    </source>
</reference>
<dbReference type="EMBL" id="CP073754">
    <property type="protein sequence ID" value="QWF71664.1"/>
    <property type="molecule type" value="Genomic_DNA"/>
</dbReference>
<dbReference type="Proteomes" id="UP000676649">
    <property type="component" value="Chromosome"/>
</dbReference>